<comment type="caution">
    <text evidence="1">The sequence shown here is derived from an EMBL/GenBank/DDBJ whole genome shotgun (WGS) entry which is preliminary data.</text>
</comment>
<name>A0ABN9YML1_9LACO</name>
<dbReference type="InterPro" id="IPR007499">
    <property type="entry name" value="ERF_bacteria_virus"/>
</dbReference>
<evidence type="ECO:0000313" key="1">
    <source>
        <dbReference type="EMBL" id="CAK1228888.1"/>
    </source>
</evidence>
<organism evidence="1 2">
    <name type="scientific">Fructobacillus tropaeoli</name>
    <dbReference type="NCBI Taxonomy" id="709323"/>
    <lineage>
        <taxon>Bacteria</taxon>
        <taxon>Bacillati</taxon>
        <taxon>Bacillota</taxon>
        <taxon>Bacilli</taxon>
        <taxon>Lactobacillales</taxon>
        <taxon>Lactobacillaceae</taxon>
        <taxon>Fructobacillus</taxon>
    </lineage>
</organism>
<dbReference type="Proteomes" id="UP001314262">
    <property type="component" value="Unassembled WGS sequence"/>
</dbReference>
<evidence type="ECO:0000313" key="2">
    <source>
        <dbReference type="Proteomes" id="UP001314262"/>
    </source>
</evidence>
<dbReference type="RefSeq" id="WP_338348901.1">
    <property type="nucleotide sequence ID" value="NZ_CAUZLT010000001.1"/>
</dbReference>
<accession>A0ABN9YML1</accession>
<gene>
    <name evidence="1" type="ORF">R53137_KAKDMLNK_00254</name>
</gene>
<dbReference type="EMBL" id="CAUZLT010000001">
    <property type="protein sequence ID" value="CAK1228888.1"/>
    <property type="molecule type" value="Genomic_DNA"/>
</dbReference>
<keyword evidence="2" id="KW-1185">Reference proteome</keyword>
<reference evidence="1 2" key="1">
    <citation type="submission" date="2023-10" db="EMBL/GenBank/DDBJ databases">
        <authorList>
            <person name="Botero Cardona J."/>
        </authorList>
    </citation>
    <scope>NUCLEOTIDE SEQUENCE [LARGE SCALE GENOMIC DNA]</scope>
    <source>
        <strain evidence="1 2">R-53137</strain>
    </source>
</reference>
<protein>
    <submittedName>
        <fullName evidence="1">Uncharacterized protein</fullName>
    </submittedName>
</protein>
<proteinExistence type="predicted"/>
<dbReference type="Pfam" id="PF04404">
    <property type="entry name" value="ERF"/>
    <property type="match status" value="1"/>
</dbReference>
<sequence>MRQNIEFKPTPELNDGLYKLQMAMKQPDKTKTGVHGSKYADLNDVANAIRKANRESNAGIAFVQSVNSELGPDGKEHMQVMTIITHTSGEYMMIEGLPVSGSNNSQEAMKAATYAKRGSLMAAFGVTPKDEDDDGEEMTELQKHLNSELEQKRAVQAKCIELLKTVAKSKLDMIWATLGMTNEGANQVKKLSFAKANALYGAIRYAMNEDLEEVTND</sequence>